<protein>
    <submittedName>
        <fullName evidence="14">Uncharacterized protein</fullName>
    </submittedName>
</protein>
<dbReference type="PANTHER" id="PTHR11690:SF175">
    <property type="entry name" value="PICKPOCKET 13-RELATED"/>
    <property type="match status" value="1"/>
</dbReference>
<evidence type="ECO:0000256" key="7">
    <source>
        <dbReference type="ARBA" id="ARBA00023053"/>
    </source>
</evidence>
<keyword evidence="3 12" id="KW-0813">Transport</keyword>
<evidence type="ECO:0000256" key="13">
    <source>
        <dbReference type="SAM" id="Phobius"/>
    </source>
</evidence>
<comment type="subcellular location">
    <subcellularLocation>
        <location evidence="1">Membrane</location>
        <topology evidence="1">Multi-pass membrane protein</topology>
    </subcellularLocation>
</comment>
<keyword evidence="10 12" id="KW-0739">Sodium transport</keyword>
<evidence type="ECO:0000256" key="10">
    <source>
        <dbReference type="ARBA" id="ARBA00023201"/>
    </source>
</evidence>
<keyword evidence="11 12" id="KW-0407">Ion channel</keyword>
<keyword evidence="15" id="KW-1185">Reference proteome</keyword>
<evidence type="ECO:0000256" key="3">
    <source>
        <dbReference type="ARBA" id="ARBA00022448"/>
    </source>
</evidence>
<evidence type="ECO:0000256" key="8">
    <source>
        <dbReference type="ARBA" id="ARBA00023065"/>
    </source>
</evidence>
<accession>A0A9J6BNZ1</accession>
<keyword evidence="6 13" id="KW-1133">Transmembrane helix</keyword>
<dbReference type="Gene3D" id="2.60.470.10">
    <property type="entry name" value="Acid-sensing ion channels like domains"/>
    <property type="match status" value="1"/>
</dbReference>
<dbReference type="PANTHER" id="PTHR11690">
    <property type="entry name" value="AMILORIDE-SENSITIVE SODIUM CHANNEL-RELATED"/>
    <property type="match status" value="1"/>
</dbReference>
<reference evidence="14" key="1">
    <citation type="submission" date="2021-03" db="EMBL/GenBank/DDBJ databases">
        <title>Chromosome level genome of the anhydrobiotic midge Polypedilum vanderplanki.</title>
        <authorList>
            <person name="Yoshida Y."/>
            <person name="Kikawada T."/>
            <person name="Gusev O."/>
        </authorList>
    </citation>
    <scope>NUCLEOTIDE SEQUENCE</scope>
    <source>
        <strain evidence="14">NIAS01</strain>
        <tissue evidence="14">Whole body or cell culture</tissue>
    </source>
</reference>
<evidence type="ECO:0000256" key="11">
    <source>
        <dbReference type="ARBA" id="ARBA00023303"/>
    </source>
</evidence>
<dbReference type="Proteomes" id="UP001107558">
    <property type="component" value="Chromosome 3"/>
</dbReference>
<keyword evidence="5 12" id="KW-0812">Transmembrane</keyword>
<evidence type="ECO:0000256" key="9">
    <source>
        <dbReference type="ARBA" id="ARBA00023136"/>
    </source>
</evidence>
<organism evidence="14 15">
    <name type="scientific">Polypedilum vanderplanki</name>
    <name type="common">Sleeping chironomid midge</name>
    <dbReference type="NCBI Taxonomy" id="319348"/>
    <lineage>
        <taxon>Eukaryota</taxon>
        <taxon>Metazoa</taxon>
        <taxon>Ecdysozoa</taxon>
        <taxon>Arthropoda</taxon>
        <taxon>Hexapoda</taxon>
        <taxon>Insecta</taxon>
        <taxon>Pterygota</taxon>
        <taxon>Neoptera</taxon>
        <taxon>Endopterygota</taxon>
        <taxon>Diptera</taxon>
        <taxon>Nematocera</taxon>
        <taxon>Chironomoidea</taxon>
        <taxon>Chironomidae</taxon>
        <taxon>Chironominae</taxon>
        <taxon>Polypedilum</taxon>
        <taxon>Polypedilum</taxon>
    </lineage>
</organism>
<dbReference type="Pfam" id="PF00858">
    <property type="entry name" value="ASC"/>
    <property type="match status" value="1"/>
</dbReference>
<evidence type="ECO:0000256" key="2">
    <source>
        <dbReference type="ARBA" id="ARBA00007193"/>
    </source>
</evidence>
<feature type="transmembrane region" description="Helical" evidence="13">
    <location>
        <begin position="375"/>
        <end position="398"/>
    </location>
</feature>
<evidence type="ECO:0000313" key="15">
    <source>
        <dbReference type="Proteomes" id="UP001107558"/>
    </source>
</evidence>
<dbReference type="GO" id="GO:0015280">
    <property type="term" value="F:ligand-gated sodium channel activity"/>
    <property type="evidence" value="ECO:0007669"/>
    <property type="project" value="TreeGrafter"/>
</dbReference>
<dbReference type="AlphaFoldDB" id="A0A9J6BNZ1"/>
<dbReference type="GO" id="GO:0005886">
    <property type="term" value="C:plasma membrane"/>
    <property type="evidence" value="ECO:0007669"/>
    <property type="project" value="TreeGrafter"/>
</dbReference>
<evidence type="ECO:0000256" key="6">
    <source>
        <dbReference type="ARBA" id="ARBA00022989"/>
    </source>
</evidence>
<evidence type="ECO:0000256" key="4">
    <source>
        <dbReference type="ARBA" id="ARBA00022461"/>
    </source>
</evidence>
<dbReference type="Gene3D" id="1.10.287.770">
    <property type="entry name" value="YojJ-like"/>
    <property type="match status" value="1"/>
</dbReference>
<dbReference type="EMBL" id="JADBJN010000003">
    <property type="protein sequence ID" value="KAG5671585.1"/>
    <property type="molecule type" value="Genomic_DNA"/>
</dbReference>
<keyword evidence="4 12" id="KW-0894">Sodium channel</keyword>
<evidence type="ECO:0000313" key="14">
    <source>
        <dbReference type="EMBL" id="KAG5671585.1"/>
    </source>
</evidence>
<gene>
    <name evidence="14" type="ORF">PVAND_001778</name>
</gene>
<keyword evidence="8 12" id="KW-0406">Ion transport</keyword>
<proteinExistence type="inferred from homology"/>
<evidence type="ECO:0000256" key="12">
    <source>
        <dbReference type="RuleBase" id="RU000679"/>
    </source>
</evidence>
<evidence type="ECO:0000256" key="1">
    <source>
        <dbReference type="ARBA" id="ARBA00004141"/>
    </source>
</evidence>
<dbReference type="OrthoDB" id="7488946at2759"/>
<keyword evidence="7" id="KW-0915">Sodium</keyword>
<comment type="similarity">
    <text evidence="2 12">Belongs to the amiloride-sensitive sodium channel (TC 1.A.6) family.</text>
</comment>
<comment type="caution">
    <text evidence="14">The sequence shown here is derived from an EMBL/GenBank/DDBJ whole genome shotgun (WGS) entry which is preliminary data.</text>
</comment>
<evidence type="ECO:0000256" key="5">
    <source>
        <dbReference type="ARBA" id="ARBA00022692"/>
    </source>
</evidence>
<keyword evidence="9 13" id="KW-0472">Membrane</keyword>
<name>A0A9J6BNZ1_POLVA</name>
<dbReference type="InterPro" id="IPR001873">
    <property type="entry name" value="ENaC"/>
</dbReference>
<sequence length="415" mass="48708">MFDKQTTSTEINVDTAYRDFENVFPAVSICLNKGMNTDEIKRNINPIFIRVNKSEVKLTYRHFKAIQSYLFLNYLEPVESINMEHCTDLNETCGVDFYSFRERVTPKTCEGIIKKMYYLGKEENCTKYFEKFSTQFGICFVANSLYTKKMNGTVKMKDFKSLKMRYKNNENLERSLEIHYTKNELFFYQLIIHTPEELPDGRQQKIQLRKLGEITKVFVKTVEFHNYPDVKDESIKARNCRFPFERFDNGLPYSLNFCMYIKRVERELKTCNCTLPLVLDGDNSKICQLKDFACISNLSKEVKANTAKDRNLLMNYIGDCLVPLCITMEISKVGEYDQKFHINDLGGIKIEVINKPTLRYVRRVSFSRLDLSVQLGGIIGLFFGASVLSILEIFYLICRVCRFNVRRLFDYLRTF</sequence>